<gene>
    <name evidence="1" type="ORF">NM208_g2992</name>
</gene>
<comment type="caution">
    <text evidence="1">The sequence shown here is derived from an EMBL/GenBank/DDBJ whole genome shotgun (WGS) entry which is preliminary data.</text>
</comment>
<sequence length="304" mass="33284">MMKSRRRKLSGVTSKYTVATDLRESSTKTPDFLARSSPLILDVTHNLAASVEYFDMTASKAVLLIVGAWHTPQHYHKLVKQLEANGVRVICEQLPTNNNVVPPNTKIEDDVRFIKNMVAKEAAAGTQLTVIGHSWGGIVSSAALAEFAVKPGSGEGGVVDIVFMCAFIPSEKDSLAGLFGGQLPPYLTSLPNDTIVWTDPIDHLYNDLPTEEATWAEKTMVAHGHTSQYTSIDCQKVAWRVIPLTYIICENDQALPGFVQEMMIGKVEAEGISVKQYRLPASHSPFLSMPDRVAEIIGDVMASR</sequence>
<name>A0ACC1SQJ5_9HYPO</name>
<dbReference type="EMBL" id="JANRMS010000190">
    <property type="protein sequence ID" value="KAJ3544530.1"/>
    <property type="molecule type" value="Genomic_DNA"/>
</dbReference>
<proteinExistence type="predicted"/>
<organism evidence="1 2">
    <name type="scientific">Fusarium decemcellulare</name>
    <dbReference type="NCBI Taxonomy" id="57161"/>
    <lineage>
        <taxon>Eukaryota</taxon>
        <taxon>Fungi</taxon>
        <taxon>Dikarya</taxon>
        <taxon>Ascomycota</taxon>
        <taxon>Pezizomycotina</taxon>
        <taxon>Sordariomycetes</taxon>
        <taxon>Hypocreomycetidae</taxon>
        <taxon>Hypocreales</taxon>
        <taxon>Nectriaceae</taxon>
        <taxon>Fusarium</taxon>
        <taxon>Fusarium decemcellulare species complex</taxon>
    </lineage>
</organism>
<accession>A0ACC1SQJ5</accession>
<keyword evidence="2" id="KW-1185">Reference proteome</keyword>
<evidence type="ECO:0000313" key="1">
    <source>
        <dbReference type="EMBL" id="KAJ3544530.1"/>
    </source>
</evidence>
<protein>
    <submittedName>
        <fullName evidence="1">Uncharacterized protein</fullName>
    </submittedName>
</protein>
<reference evidence="1" key="1">
    <citation type="submission" date="2022-08" db="EMBL/GenBank/DDBJ databases">
        <title>Genome Sequence of Fusarium decemcellulare.</title>
        <authorList>
            <person name="Buettner E."/>
        </authorList>
    </citation>
    <scope>NUCLEOTIDE SEQUENCE</scope>
    <source>
        <strain evidence="1">Babe19</strain>
    </source>
</reference>
<evidence type="ECO:0000313" key="2">
    <source>
        <dbReference type="Proteomes" id="UP001148629"/>
    </source>
</evidence>
<dbReference type="Proteomes" id="UP001148629">
    <property type="component" value="Unassembled WGS sequence"/>
</dbReference>